<dbReference type="STRING" id="699431.SY89_01417"/>
<name>A0A0P7FV07_9EURY</name>
<dbReference type="EMBL" id="LGUC01000001">
    <property type="protein sequence ID" value="KPN30681.1"/>
    <property type="molecule type" value="Genomic_DNA"/>
</dbReference>
<dbReference type="InterPro" id="IPR017850">
    <property type="entry name" value="Alkaline_phosphatase_core_sf"/>
</dbReference>
<evidence type="ECO:0000313" key="1">
    <source>
        <dbReference type="EMBL" id="KPN30681.1"/>
    </source>
</evidence>
<proteinExistence type="predicted"/>
<reference evidence="2" key="1">
    <citation type="submission" date="2013-11" db="EMBL/GenBank/DDBJ databases">
        <authorList>
            <person name="Hoang H.T."/>
            <person name="Killian M.L."/>
            <person name="Madson D.M."/>
            <person name="Arruda P.H.E."/>
            <person name="Sun D."/>
            <person name="Schwartz K.J."/>
            <person name="Yoon K."/>
        </authorList>
    </citation>
    <scope>NUCLEOTIDE SEQUENCE [LARGE SCALE GENOMIC DNA]</scope>
    <source>
        <strain evidence="2">CDK2</strain>
    </source>
</reference>
<evidence type="ECO:0000313" key="2">
    <source>
        <dbReference type="Proteomes" id="UP000050535"/>
    </source>
</evidence>
<dbReference type="PATRIC" id="fig|699431.3.peg.1450"/>
<protein>
    <recommendedName>
        <fullName evidence="3">Sulfatase</fullName>
    </recommendedName>
</protein>
<dbReference type="Proteomes" id="UP000050535">
    <property type="component" value="Unassembled WGS sequence"/>
</dbReference>
<keyword evidence="2" id="KW-1185">Reference proteome</keyword>
<dbReference type="AlphaFoldDB" id="A0A0P7FV07"/>
<comment type="caution">
    <text evidence="1">The sequence shown here is derived from an EMBL/GenBank/DDBJ whole genome shotgun (WGS) entry which is preliminary data.</text>
</comment>
<dbReference type="Gene3D" id="3.40.720.10">
    <property type="entry name" value="Alkaline Phosphatase, subunit A"/>
    <property type="match status" value="1"/>
</dbReference>
<sequence>MQPHIPYRSLDVGDRADADERGAAQRSVWDLLQMGDLSRADAWDAYRDNLRWVLDDGVAPLLENIDADRVVLSSDHGEAFGEWNLYGHYRHVPAAALREVPWIVTSATDSGQLEPEVEPEEIHLTDDTINERLTALGYQ</sequence>
<organism evidence="1 2">
    <name type="scientific">Halolamina pelagica</name>
    <dbReference type="NCBI Taxonomy" id="699431"/>
    <lineage>
        <taxon>Archaea</taxon>
        <taxon>Methanobacteriati</taxon>
        <taxon>Methanobacteriota</taxon>
        <taxon>Stenosarchaea group</taxon>
        <taxon>Halobacteria</taxon>
        <taxon>Halobacteriales</taxon>
        <taxon>Haloferacaceae</taxon>
    </lineage>
</organism>
<evidence type="ECO:0008006" key="3">
    <source>
        <dbReference type="Google" id="ProtNLM"/>
    </source>
</evidence>
<gene>
    <name evidence="1" type="ORF">SY89_01417</name>
</gene>
<accession>A0A0P7FV07</accession>
<dbReference type="SUPFAM" id="SSF53649">
    <property type="entry name" value="Alkaline phosphatase-like"/>
    <property type="match status" value="1"/>
</dbReference>